<gene>
    <name evidence="12" type="ORF">Taro_027230</name>
</gene>
<dbReference type="AlphaFoldDB" id="A0A843VTN4"/>
<dbReference type="Pfam" id="PF13855">
    <property type="entry name" value="LRR_8"/>
    <property type="match status" value="1"/>
</dbReference>
<name>A0A843VTN4_COLES</name>
<keyword evidence="5" id="KW-0677">Repeat</keyword>
<evidence type="ECO:0000256" key="1">
    <source>
        <dbReference type="ARBA" id="ARBA00004167"/>
    </source>
</evidence>
<evidence type="ECO:0000256" key="9">
    <source>
        <dbReference type="SAM" id="Phobius"/>
    </source>
</evidence>
<dbReference type="InterPro" id="IPR032675">
    <property type="entry name" value="LRR_dom_sf"/>
</dbReference>
<evidence type="ECO:0000313" key="13">
    <source>
        <dbReference type="Proteomes" id="UP000652761"/>
    </source>
</evidence>
<feature type="transmembrane region" description="Helical" evidence="9">
    <location>
        <begin position="526"/>
        <end position="549"/>
    </location>
</feature>
<sequence>MAVLRSSTVLSIVIFFCIVMTSQVWQVHGQSQIGFISIDCGIPDGPGYEDPSTKIHFSSDAPYIDAGESKNVSAAGQIPQFQTLRSFPNGTRNCYRLQPVRTGGKYLVRAGFWFRGRYDSRFPAFDLHIGANFWDTVSFASADAAVYKDVITVAPAEFIWVCLVNTGKGTPFISTLELRPLLVSMYATANSSQSLVLIQDRTNYGSNISRVRYPDDPYDRIWFGYEEGVSTMISARQGLMPKTKPDDGFQVPSRVLRTAFTGDGITQGPVSGRPGEGVYVAMHFSEIQELLPNETRRMNIYEGAPSDNVNGPLLYGNYSPPFLVAETRDDEGNIGAQGTYSLPNLSPSASSTRNPIINALEVFAVRPVENFTTDDRDGEVPAAAVDAMEDIKRAYKLVKRNWMGDPCAPQEFVWDGLNCSYEAFRHPRIVYLNLTSSGLSGGIPASIANLTALTTLDLSGNNLTCPIPDFLAKLSSLKSLTLTGNILTGTIPRDLCEKVQNGALLLSTEGNIEPCSLVVAKKKTTFTLVMVVAASLAILTLLVVSILLWRLQRKKQFEAPNGKMNILALRSLGASKKRKAANTSTEAPEVDFETTTIMAPPWSKKCQAVHKTPSYEPTQPPPEGSKLGPTEGSSSPWPRTWRVTESHRLEDPGVIEALGEACLLPRHRDALVGKPTSSIVQSALRGTMEVAALLMATSIRLREWARLDSETDEREDQLNLAISHLKKTKELEQKTCEEAEPTHQEAEGTHDKAQFEFKKLREDVSQQLVSAQEDAIEAFSTSKVFKDLVSRECMLSYQVGQHDGYVQFLKEVQGRYPNLDLSFTAVPNMPGLAGKGSTSVGAGGVEAVDDKATA</sequence>
<accession>A0A843VTN4</accession>
<keyword evidence="6 9" id="KW-1133">Transmembrane helix</keyword>
<keyword evidence="13" id="KW-1185">Reference proteome</keyword>
<evidence type="ECO:0000256" key="4">
    <source>
        <dbReference type="ARBA" id="ARBA00022729"/>
    </source>
</evidence>
<feature type="domain" description="Malectin-like" evidence="11">
    <location>
        <begin position="38"/>
        <end position="365"/>
    </location>
</feature>
<evidence type="ECO:0000259" key="11">
    <source>
        <dbReference type="Pfam" id="PF12819"/>
    </source>
</evidence>
<evidence type="ECO:0000256" key="5">
    <source>
        <dbReference type="ARBA" id="ARBA00022737"/>
    </source>
</evidence>
<keyword evidence="2" id="KW-0433">Leucine-rich repeat</keyword>
<dbReference type="InterPro" id="IPR001611">
    <property type="entry name" value="Leu-rich_rpt"/>
</dbReference>
<dbReference type="Pfam" id="PF12819">
    <property type="entry name" value="Malectin_like"/>
    <property type="match status" value="1"/>
</dbReference>
<dbReference type="Gene3D" id="3.80.10.10">
    <property type="entry name" value="Ribonuclease Inhibitor"/>
    <property type="match status" value="1"/>
</dbReference>
<keyword evidence="7 9" id="KW-0472">Membrane</keyword>
<evidence type="ECO:0000256" key="8">
    <source>
        <dbReference type="SAM" id="MobiDB-lite"/>
    </source>
</evidence>
<feature type="chain" id="PRO_5032498358" description="Malectin-like domain-containing protein" evidence="10">
    <location>
        <begin position="30"/>
        <end position="854"/>
    </location>
</feature>
<dbReference type="EMBL" id="NMUH01001690">
    <property type="protein sequence ID" value="MQL94549.1"/>
    <property type="molecule type" value="Genomic_DNA"/>
</dbReference>
<evidence type="ECO:0000256" key="6">
    <source>
        <dbReference type="ARBA" id="ARBA00022989"/>
    </source>
</evidence>
<proteinExistence type="predicted"/>
<evidence type="ECO:0000256" key="2">
    <source>
        <dbReference type="ARBA" id="ARBA00022614"/>
    </source>
</evidence>
<dbReference type="Proteomes" id="UP000652761">
    <property type="component" value="Unassembled WGS sequence"/>
</dbReference>
<organism evidence="12 13">
    <name type="scientific">Colocasia esculenta</name>
    <name type="common">Wild taro</name>
    <name type="synonym">Arum esculentum</name>
    <dbReference type="NCBI Taxonomy" id="4460"/>
    <lineage>
        <taxon>Eukaryota</taxon>
        <taxon>Viridiplantae</taxon>
        <taxon>Streptophyta</taxon>
        <taxon>Embryophyta</taxon>
        <taxon>Tracheophyta</taxon>
        <taxon>Spermatophyta</taxon>
        <taxon>Magnoliopsida</taxon>
        <taxon>Liliopsida</taxon>
        <taxon>Araceae</taxon>
        <taxon>Aroideae</taxon>
        <taxon>Colocasieae</taxon>
        <taxon>Colocasia</taxon>
    </lineage>
</organism>
<dbReference type="SUPFAM" id="SSF52058">
    <property type="entry name" value="L domain-like"/>
    <property type="match status" value="1"/>
</dbReference>
<feature type="region of interest" description="Disordered" evidence="8">
    <location>
        <begin position="608"/>
        <end position="639"/>
    </location>
</feature>
<dbReference type="OrthoDB" id="1909384at2759"/>
<dbReference type="GO" id="GO:0016020">
    <property type="term" value="C:membrane"/>
    <property type="evidence" value="ECO:0007669"/>
    <property type="project" value="UniProtKB-SubCell"/>
</dbReference>
<evidence type="ECO:0000256" key="7">
    <source>
        <dbReference type="ARBA" id="ARBA00023136"/>
    </source>
</evidence>
<evidence type="ECO:0000256" key="10">
    <source>
        <dbReference type="SAM" id="SignalP"/>
    </source>
</evidence>
<dbReference type="PANTHER" id="PTHR45631:SF202">
    <property type="entry name" value="SENESCENCE-INDUCED RECEPTOR-LIKE SERINE_THREONINE-PROTEIN KINASE"/>
    <property type="match status" value="1"/>
</dbReference>
<reference evidence="12" key="1">
    <citation type="submission" date="2017-07" db="EMBL/GenBank/DDBJ databases">
        <title>Taro Niue Genome Assembly and Annotation.</title>
        <authorList>
            <person name="Atibalentja N."/>
            <person name="Keating K."/>
            <person name="Fields C.J."/>
        </authorList>
    </citation>
    <scope>NUCLEOTIDE SEQUENCE</scope>
    <source>
        <strain evidence="12">Niue_2</strain>
        <tissue evidence="12">Leaf</tissue>
    </source>
</reference>
<feature type="signal peptide" evidence="10">
    <location>
        <begin position="1"/>
        <end position="29"/>
    </location>
</feature>
<evidence type="ECO:0000256" key="3">
    <source>
        <dbReference type="ARBA" id="ARBA00022692"/>
    </source>
</evidence>
<comment type="subcellular location">
    <subcellularLocation>
        <location evidence="1">Membrane</location>
        <topology evidence="1">Single-pass membrane protein</topology>
    </subcellularLocation>
</comment>
<keyword evidence="3 9" id="KW-0812">Transmembrane</keyword>
<keyword evidence="4 10" id="KW-0732">Signal</keyword>
<dbReference type="PANTHER" id="PTHR45631">
    <property type="entry name" value="OS07G0107800 PROTEIN-RELATED"/>
    <property type="match status" value="1"/>
</dbReference>
<evidence type="ECO:0000313" key="12">
    <source>
        <dbReference type="EMBL" id="MQL94549.1"/>
    </source>
</evidence>
<dbReference type="InterPro" id="IPR024788">
    <property type="entry name" value="Malectin-like_Carb-bd_dom"/>
</dbReference>
<dbReference type="FunFam" id="3.80.10.10:FF:000129">
    <property type="entry name" value="Leucine-rich repeat receptor-like kinase"/>
    <property type="match status" value="1"/>
</dbReference>
<protein>
    <recommendedName>
        <fullName evidence="11">Malectin-like domain-containing protein</fullName>
    </recommendedName>
</protein>
<comment type="caution">
    <text evidence="12">The sequence shown here is derived from an EMBL/GenBank/DDBJ whole genome shotgun (WGS) entry which is preliminary data.</text>
</comment>